<dbReference type="SUPFAM" id="SSF53474">
    <property type="entry name" value="alpha/beta-Hydrolases"/>
    <property type="match status" value="1"/>
</dbReference>
<evidence type="ECO:0000259" key="2">
    <source>
        <dbReference type="Pfam" id="PF07859"/>
    </source>
</evidence>
<name>A0AAD6HV43_9EURO</name>
<feature type="domain" description="Alpha/beta hydrolase fold-3" evidence="2">
    <location>
        <begin position="67"/>
        <end position="271"/>
    </location>
</feature>
<dbReference type="Pfam" id="PF07859">
    <property type="entry name" value="Abhydrolase_3"/>
    <property type="match status" value="1"/>
</dbReference>
<dbReference type="AlphaFoldDB" id="A0AAD6HV43"/>
<keyword evidence="4" id="KW-1185">Reference proteome</keyword>
<protein>
    <submittedName>
        <fullName evidence="3">Alpha/beta hydrolase fold-3</fullName>
    </submittedName>
</protein>
<dbReference type="InterPro" id="IPR029058">
    <property type="entry name" value="AB_hydrolase_fold"/>
</dbReference>
<dbReference type="Gene3D" id="3.40.50.1820">
    <property type="entry name" value="alpha/beta hydrolase"/>
    <property type="match status" value="1"/>
</dbReference>
<dbReference type="GO" id="GO:0072330">
    <property type="term" value="P:monocarboxylic acid biosynthetic process"/>
    <property type="evidence" value="ECO:0007669"/>
    <property type="project" value="UniProtKB-ARBA"/>
</dbReference>
<dbReference type="PANTHER" id="PTHR48081:SF3">
    <property type="entry name" value="ALPHA_BETA HYDROLASE FOLD-3 DOMAIN-CONTAINING PROTEIN"/>
    <property type="match status" value="1"/>
</dbReference>
<accession>A0AAD6HV43</accession>
<organism evidence="3 4">
    <name type="scientific">Penicillium malachiteum</name>
    <dbReference type="NCBI Taxonomy" id="1324776"/>
    <lineage>
        <taxon>Eukaryota</taxon>
        <taxon>Fungi</taxon>
        <taxon>Dikarya</taxon>
        <taxon>Ascomycota</taxon>
        <taxon>Pezizomycotina</taxon>
        <taxon>Eurotiomycetes</taxon>
        <taxon>Eurotiomycetidae</taxon>
        <taxon>Eurotiales</taxon>
        <taxon>Aspergillaceae</taxon>
        <taxon>Penicillium</taxon>
    </lineage>
</organism>
<dbReference type="PANTHER" id="PTHR48081">
    <property type="entry name" value="AB HYDROLASE SUPERFAMILY PROTEIN C4A8.06C"/>
    <property type="match status" value="1"/>
</dbReference>
<keyword evidence="1 3" id="KW-0378">Hydrolase</keyword>
<evidence type="ECO:0000313" key="3">
    <source>
        <dbReference type="EMBL" id="KAJ5738462.1"/>
    </source>
</evidence>
<dbReference type="Proteomes" id="UP001215712">
    <property type="component" value="Unassembled WGS sequence"/>
</dbReference>
<proteinExistence type="predicted"/>
<comment type="caution">
    <text evidence="3">The sequence shown here is derived from an EMBL/GenBank/DDBJ whole genome shotgun (WGS) entry which is preliminary data.</text>
</comment>
<reference evidence="3" key="2">
    <citation type="submission" date="2023-01" db="EMBL/GenBank/DDBJ databases">
        <authorList>
            <person name="Petersen C."/>
        </authorList>
    </citation>
    <scope>NUCLEOTIDE SEQUENCE</scope>
    <source>
        <strain evidence="3">IBT 17514</strain>
    </source>
</reference>
<evidence type="ECO:0000313" key="4">
    <source>
        <dbReference type="Proteomes" id="UP001215712"/>
    </source>
</evidence>
<evidence type="ECO:0000256" key="1">
    <source>
        <dbReference type="ARBA" id="ARBA00022801"/>
    </source>
</evidence>
<dbReference type="InterPro" id="IPR013094">
    <property type="entry name" value="AB_hydrolase_3"/>
</dbReference>
<sequence length="298" mass="33315">MSFLQYLIDKCFAVLFRTLSKLVGYIRRGPLKSYPDEVRYIPSRDAGRTIKVHVYRTSSAPGPSPVLINVHGSGFLLPVHGSDDEFCRQMSRETKCTVLDIQYRLAPENPFPAALNDVQDSINYALGRPDEFDTSRVSLSGFSAGGNLTLSASANLFPQDTFYCVIAIYPVTDLYTNAHDKVAPNPLEKKQIPPRIARFFDRCYVPVSFDARDPRISPSFAPVDQFPRRILMITADGDTLAPEAETLGSQLAKRPGSQVIMERMVGCWHGWDKTTTPGSPQQEAKERAYRMAAEMLNQ</sequence>
<dbReference type="InterPro" id="IPR050300">
    <property type="entry name" value="GDXG_lipolytic_enzyme"/>
</dbReference>
<dbReference type="GO" id="GO:0016787">
    <property type="term" value="F:hydrolase activity"/>
    <property type="evidence" value="ECO:0007669"/>
    <property type="project" value="UniProtKB-KW"/>
</dbReference>
<dbReference type="GO" id="GO:0017000">
    <property type="term" value="P:antibiotic biosynthetic process"/>
    <property type="evidence" value="ECO:0007669"/>
    <property type="project" value="UniProtKB-ARBA"/>
</dbReference>
<gene>
    <name evidence="3" type="ORF">N7493_001617</name>
</gene>
<dbReference type="EMBL" id="JAQJAN010000002">
    <property type="protein sequence ID" value="KAJ5738462.1"/>
    <property type="molecule type" value="Genomic_DNA"/>
</dbReference>
<reference evidence="3" key="1">
    <citation type="journal article" date="2023" name="IMA Fungus">
        <title>Comparative genomic study of the Penicillium genus elucidates a diverse pangenome and 15 lateral gene transfer events.</title>
        <authorList>
            <person name="Petersen C."/>
            <person name="Sorensen T."/>
            <person name="Nielsen M.R."/>
            <person name="Sondergaard T.E."/>
            <person name="Sorensen J.L."/>
            <person name="Fitzpatrick D.A."/>
            <person name="Frisvad J.C."/>
            <person name="Nielsen K.L."/>
        </authorList>
    </citation>
    <scope>NUCLEOTIDE SEQUENCE</scope>
    <source>
        <strain evidence="3">IBT 17514</strain>
    </source>
</reference>